<dbReference type="Gene3D" id="1.10.10.10">
    <property type="entry name" value="Winged helix-like DNA-binding domain superfamily/Winged helix DNA-binding domain"/>
    <property type="match status" value="1"/>
</dbReference>
<dbReference type="InterPro" id="IPR000524">
    <property type="entry name" value="Tscrpt_reg_HTH_GntR"/>
</dbReference>
<feature type="domain" description="HTH gntR-type" evidence="4">
    <location>
        <begin position="10"/>
        <end position="76"/>
    </location>
</feature>
<dbReference type="PANTHER" id="PTHR44846:SF1">
    <property type="entry name" value="MANNOSYL-D-GLYCERATE TRANSPORT_METABOLISM SYSTEM REPRESSOR MNGR-RELATED"/>
    <property type="match status" value="1"/>
</dbReference>
<evidence type="ECO:0000259" key="4">
    <source>
        <dbReference type="PROSITE" id="PS50949"/>
    </source>
</evidence>
<evidence type="ECO:0000256" key="2">
    <source>
        <dbReference type="ARBA" id="ARBA00023125"/>
    </source>
</evidence>
<protein>
    <submittedName>
        <fullName evidence="5">HTH-type transcriptional repressor YvoA</fullName>
    </submittedName>
</protein>
<evidence type="ECO:0000256" key="3">
    <source>
        <dbReference type="ARBA" id="ARBA00023163"/>
    </source>
</evidence>
<dbReference type="Gene3D" id="3.40.1410.10">
    <property type="entry name" value="Chorismate lyase-like"/>
    <property type="match status" value="1"/>
</dbReference>
<dbReference type="Pfam" id="PF00392">
    <property type="entry name" value="GntR"/>
    <property type="match status" value="1"/>
</dbReference>
<keyword evidence="1" id="KW-0805">Transcription regulation</keyword>
<dbReference type="PROSITE" id="PS50949">
    <property type="entry name" value="HTH_GNTR"/>
    <property type="match status" value="1"/>
</dbReference>
<dbReference type="InterPro" id="IPR036390">
    <property type="entry name" value="WH_DNA-bd_sf"/>
</dbReference>
<dbReference type="GO" id="GO:0045892">
    <property type="term" value="P:negative regulation of DNA-templated transcription"/>
    <property type="evidence" value="ECO:0007669"/>
    <property type="project" value="TreeGrafter"/>
</dbReference>
<dbReference type="CDD" id="cd07377">
    <property type="entry name" value="WHTH_GntR"/>
    <property type="match status" value="1"/>
</dbReference>
<organism evidence="5 6">
    <name type="scientific">Streptomyces ruber</name>
    <dbReference type="NCBI Taxonomy" id="83378"/>
    <lineage>
        <taxon>Bacteria</taxon>
        <taxon>Bacillati</taxon>
        <taxon>Actinomycetota</taxon>
        <taxon>Actinomycetes</taxon>
        <taxon>Kitasatosporales</taxon>
        <taxon>Streptomycetaceae</taxon>
        <taxon>Streptomyces</taxon>
    </lineage>
</organism>
<dbReference type="GO" id="GO:0003700">
    <property type="term" value="F:DNA-binding transcription factor activity"/>
    <property type="evidence" value="ECO:0007669"/>
    <property type="project" value="InterPro"/>
</dbReference>
<dbReference type="GO" id="GO:0003677">
    <property type="term" value="F:DNA binding"/>
    <property type="evidence" value="ECO:0007669"/>
    <property type="project" value="UniProtKB-KW"/>
</dbReference>
<comment type="caution">
    <text evidence="5">The sequence shown here is derived from an EMBL/GenBank/DDBJ whole genome shotgun (WGS) entry which is preliminary data.</text>
</comment>
<dbReference type="InterPro" id="IPR036388">
    <property type="entry name" value="WH-like_DNA-bd_sf"/>
</dbReference>
<evidence type="ECO:0000256" key="1">
    <source>
        <dbReference type="ARBA" id="ARBA00023015"/>
    </source>
</evidence>
<name>A0A918BQY1_9ACTN</name>
<evidence type="ECO:0000313" key="5">
    <source>
        <dbReference type="EMBL" id="GGQ84327.1"/>
    </source>
</evidence>
<keyword evidence="3" id="KW-0804">Transcription</keyword>
<gene>
    <name evidence="5" type="primary">yvoA</name>
    <name evidence="5" type="ORF">GCM10010145_62490</name>
</gene>
<dbReference type="EMBL" id="BMQK01000021">
    <property type="protein sequence ID" value="GGQ84327.1"/>
    <property type="molecule type" value="Genomic_DNA"/>
</dbReference>
<dbReference type="PANTHER" id="PTHR44846">
    <property type="entry name" value="MANNOSYL-D-GLYCERATE TRANSPORT/METABOLISM SYSTEM REPRESSOR MNGR-RELATED"/>
    <property type="match status" value="1"/>
</dbReference>
<evidence type="ECO:0000313" key="6">
    <source>
        <dbReference type="Proteomes" id="UP000620156"/>
    </source>
</evidence>
<dbReference type="SMART" id="SM00866">
    <property type="entry name" value="UTRA"/>
    <property type="match status" value="1"/>
</dbReference>
<dbReference type="AlphaFoldDB" id="A0A918BQY1"/>
<dbReference type="PRINTS" id="PR00035">
    <property type="entry name" value="HTHGNTR"/>
</dbReference>
<dbReference type="SUPFAM" id="SSF64288">
    <property type="entry name" value="Chorismate lyase-like"/>
    <property type="match status" value="1"/>
</dbReference>
<reference evidence="5" key="2">
    <citation type="submission" date="2020-09" db="EMBL/GenBank/DDBJ databases">
        <authorList>
            <person name="Sun Q."/>
            <person name="Ohkuma M."/>
        </authorList>
    </citation>
    <scope>NUCLEOTIDE SEQUENCE</scope>
    <source>
        <strain evidence="5">JCM 3131</strain>
    </source>
</reference>
<dbReference type="RefSeq" id="WP_189220217.1">
    <property type="nucleotide sequence ID" value="NZ_BMQK01000021.1"/>
</dbReference>
<dbReference type="InterPro" id="IPR050679">
    <property type="entry name" value="Bact_HTH_transcr_reg"/>
</dbReference>
<keyword evidence="2" id="KW-0238">DNA-binding</keyword>
<dbReference type="SMART" id="SM00345">
    <property type="entry name" value="HTH_GNTR"/>
    <property type="match status" value="1"/>
</dbReference>
<proteinExistence type="predicted"/>
<dbReference type="InterPro" id="IPR028978">
    <property type="entry name" value="Chorismate_lyase_/UTRA_dom_sf"/>
</dbReference>
<dbReference type="SUPFAM" id="SSF46785">
    <property type="entry name" value="Winged helix' DNA-binding domain"/>
    <property type="match status" value="1"/>
</dbReference>
<dbReference type="Pfam" id="PF07702">
    <property type="entry name" value="UTRA"/>
    <property type="match status" value="1"/>
</dbReference>
<keyword evidence="6" id="KW-1185">Reference proteome</keyword>
<accession>A0A918BQY1</accession>
<dbReference type="Proteomes" id="UP000620156">
    <property type="component" value="Unassembled WGS sequence"/>
</dbReference>
<reference evidence="5" key="1">
    <citation type="journal article" date="2014" name="Int. J. Syst. Evol. Microbiol.">
        <title>Complete genome sequence of Corynebacterium casei LMG S-19264T (=DSM 44701T), isolated from a smear-ripened cheese.</title>
        <authorList>
            <consortium name="US DOE Joint Genome Institute (JGI-PGF)"/>
            <person name="Walter F."/>
            <person name="Albersmeier A."/>
            <person name="Kalinowski J."/>
            <person name="Ruckert C."/>
        </authorList>
    </citation>
    <scope>NUCLEOTIDE SEQUENCE</scope>
    <source>
        <strain evidence="5">JCM 3131</strain>
    </source>
</reference>
<sequence length="248" mass="27157">MTHHAHPDFAPRYYTIEQALRARIAGLQPHDALPSESELAKEFGVSRMTARAAVVRLVADGLVYRETGRGTFVATPPTRRRADSLVRFSQEMRAQGKRPTSRIVSSQTRAARQTELARLRLEQGSQVVAITRVRLADAVPIALERSAFPTTAAGLLDCDLVNESLHEALADLGFVPTIGHASLSAGNAADLEAELLQIEPGVALLVEQRLILDQNGDPLEFTESRYIGDRYALDVTFDVQHDQGPTQP</sequence>
<dbReference type="InterPro" id="IPR011663">
    <property type="entry name" value="UTRA"/>
</dbReference>